<organism evidence="2 3">
    <name type="scientific">Legionella spiritensis</name>
    <dbReference type="NCBI Taxonomy" id="452"/>
    <lineage>
        <taxon>Bacteria</taxon>
        <taxon>Pseudomonadati</taxon>
        <taxon>Pseudomonadota</taxon>
        <taxon>Gammaproteobacteria</taxon>
        <taxon>Legionellales</taxon>
        <taxon>Legionellaceae</taxon>
        <taxon>Legionella</taxon>
    </lineage>
</organism>
<dbReference type="RefSeq" id="WP_058483538.1">
    <property type="nucleotide sequence ID" value="NZ_CAAAII010000001.1"/>
</dbReference>
<evidence type="ECO:0000313" key="3">
    <source>
        <dbReference type="Proteomes" id="UP000054877"/>
    </source>
</evidence>
<feature type="region of interest" description="Disordered" evidence="1">
    <location>
        <begin position="43"/>
        <end position="65"/>
    </location>
</feature>
<reference evidence="2 3" key="1">
    <citation type="submission" date="2015-11" db="EMBL/GenBank/DDBJ databases">
        <title>Genomic analysis of 38 Legionella species identifies large and diverse effector repertoires.</title>
        <authorList>
            <person name="Burstein D."/>
            <person name="Amaro F."/>
            <person name="Zusman T."/>
            <person name="Lifshitz Z."/>
            <person name="Cohen O."/>
            <person name="Gilbert J.A."/>
            <person name="Pupko T."/>
            <person name="Shuman H.A."/>
            <person name="Segal G."/>
        </authorList>
    </citation>
    <scope>NUCLEOTIDE SEQUENCE [LARGE SCALE GENOMIC DNA]</scope>
    <source>
        <strain evidence="2 3">Mt.St.Helens-9</strain>
    </source>
</reference>
<accession>A0A0W0Z5A4</accession>
<gene>
    <name evidence="2" type="ORF">Lspi_1629</name>
</gene>
<comment type="caution">
    <text evidence="2">The sequence shown here is derived from an EMBL/GenBank/DDBJ whole genome shotgun (WGS) entry which is preliminary data.</text>
</comment>
<evidence type="ECO:0000256" key="1">
    <source>
        <dbReference type="SAM" id="MobiDB-lite"/>
    </source>
</evidence>
<keyword evidence="3" id="KW-1185">Reference proteome</keyword>
<dbReference type="Proteomes" id="UP000054877">
    <property type="component" value="Unassembled WGS sequence"/>
</dbReference>
<sequence length="145" mass="15999">MNKTGYRPDNDDAPPEGYSYSLIQKKLNAPNSGSTKQIVRACVDDSGAKGPGSNSDETDVTNNSEGFIVSGDIAGSLHETLQGKNIERNQDRKQENKRHHVIEDGVVTEEAIEQSENSAENTLEQAENREWSNEHLFPFSTIPKP</sequence>
<dbReference type="AlphaFoldDB" id="A0A0W0Z5A4"/>
<feature type="compositionally biased region" description="Polar residues" evidence="1">
    <location>
        <begin position="52"/>
        <end position="65"/>
    </location>
</feature>
<feature type="compositionally biased region" description="Polar residues" evidence="1">
    <location>
        <begin position="114"/>
        <end position="125"/>
    </location>
</feature>
<dbReference type="STRING" id="452.Lspi_1629"/>
<dbReference type="PATRIC" id="fig|452.5.peg.1790"/>
<name>A0A0W0Z5A4_LEGSP</name>
<feature type="compositionally biased region" description="Basic and acidic residues" evidence="1">
    <location>
        <begin position="85"/>
        <end position="94"/>
    </location>
</feature>
<dbReference type="OrthoDB" id="5653462at2"/>
<proteinExistence type="predicted"/>
<evidence type="ECO:0000313" key="2">
    <source>
        <dbReference type="EMBL" id="KTD64110.1"/>
    </source>
</evidence>
<dbReference type="EMBL" id="LNYX01000014">
    <property type="protein sequence ID" value="KTD64110.1"/>
    <property type="molecule type" value="Genomic_DNA"/>
</dbReference>
<protein>
    <submittedName>
        <fullName evidence="2">Uncharacterized protein</fullName>
    </submittedName>
</protein>
<feature type="region of interest" description="Disordered" evidence="1">
    <location>
        <begin position="81"/>
        <end position="145"/>
    </location>
</feature>